<sequence length="72" mass="7253">MNDLQSDAMSGAVAASNAAGAIGSIGAGLVGMRRPMLLMRTTGDVSSAVDFYANLYGVRAIPLGAALLALLR</sequence>
<keyword evidence="1" id="KW-1133">Transmembrane helix</keyword>
<dbReference type="Proteomes" id="UP000322244">
    <property type="component" value="Unassembled WGS sequence"/>
</dbReference>
<dbReference type="RefSeq" id="WP_149428584.1">
    <property type="nucleotide sequence ID" value="NZ_VLNY01000001.1"/>
</dbReference>
<keyword evidence="1" id="KW-0812">Transmembrane</keyword>
<dbReference type="AlphaFoldDB" id="A0A5A7SHC4"/>
<gene>
    <name evidence="2" type="ORF">FOY51_02430</name>
</gene>
<name>A0A5A7SHC4_9NOCA</name>
<feature type="transmembrane region" description="Helical" evidence="1">
    <location>
        <begin position="12"/>
        <end position="31"/>
    </location>
</feature>
<comment type="caution">
    <text evidence="2">The sequence shown here is derived from an EMBL/GenBank/DDBJ whole genome shotgun (WGS) entry which is preliminary data.</text>
</comment>
<dbReference type="EMBL" id="VLNY01000001">
    <property type="protein sequence ID" value="KAA0024809.1"/>
    <property type="molecule type" value="Genomic_DNA"/>
</dbReference>
<keyword evidence="1" id="KW-0472">Membrane</keyword>
<organism evidence="2 3">
    <name type="scientific">Antrihabitans cavernicola</name>
    <dbReference type="NCBI Taxonomy" id="2495913"/>
    <lineage>
        <taxon>Bacteria</taxon>
        <taxon>Bacillati</taxon>
        <taxon>Actinomycetota</taxon>
        <taxon>Actinomycetes</taxon>
        <taxon>Mycobacteriales</taxon>
        <taxon>Nocardiaceae</taxon>
        <taxon>Antrihabitans</taxon>
    </lineage>
</organism>
<reference evidence="2 3" key="1">
    <citation type="submission" date="2019-07" db="EMBL/GenBank/DDBJ databases">
        <title>Rhodococcus cavernicolus sp. nov., isolated from a cave.</title>
        <authorList>
            <person name="Lee S.D."/>
        </authorList>
    </citation>
    <scope>NUCLEOTIDE SEQUENCE [LARGE SCALE GENOMIC DNA]</scope>
    <source>
        <strain evidence="2 3">C1-24</strain>
    </source>
</reference>
<evidence type="ECO:0000313" key="2">
    <source>
        <dbReference type="EMBL" id="KAA0024809.1"/>
    </source>
</evidence>
<evidence type="ECO:0000313" key="3">
    <source>
        <dbReference type="Proteomes" id="UP000322244"/>
    </source>
</evidence>
<protein>
    <submittedName>
        <fullName evidence="2">Uncharacterized protein</fullName>
    </submittedName>
</protein>
<keyword evidence="3" id="KW-1185">Reference proteome</keyword>
<proteinExistence type="predicted"/>
<evidence type="ECO:0000256" key="1">
    <source>
        <dbReference type="SAM" id="Phobius"/>
    </source>
</evidence>
<accession>A0A5A7SHC4</accession>